<keyword evidence="2" id="KW-0547">Nucleotide-binding</keyword>
<dbReference type="CDD" id="cd00154">
    <property type="entry name" value="Rab"/>
    <property type="match status" value="1"/>
</dbReference>
<dbReference type="InterPro" id="IPR027417">
    <property type="entry name" value="P-loop_NTPase"/>
</dbReference>
<dbReference type="EMBL" id="CAJOAZ010000161">
    <property type="protein sequence ID" value="CAF3558910.1"/>
    <property type="molecule type" value="Genomic_DNA"/>
</dbReference>
<gene>
    <name evidence="6" type="ORF">IZO911_LOCUS5400</name>
    <name evidence="7" type="ORF">JYZ213_LOCUS6630</name>
    <name evidence="8" type="ORF">KXQ929_LOCUS2367</name>
    <name evidence="9" type="ORF">OXD698_LOCUS4313</name>
</gene>
<dbReference type="EMBL" id="CAJNOE010000032">
    <property type="protein sequence ID" value="CAF0773163.1"/>
    <property type="molecule type" value="Genomic_DNA"/>
</dbReference>
<dbReference type="Proteomes" id="UP000663844">
    <property type="component" value="Unassembled WGS sequence"/>
</dbReference>
<dbReference type="PANTHER" id="PTHR47980">
    <property type="entry name" value="LD44762P"/>
    <property type="match status" value="1"/>
</dbReference>
<keyword evidence="4" id="KW-0449">Lipoprotein</keyword>
<dbReference type="Proteomes" id="UP000663868">
    <property type="component" value="Unassembled WGS sequence"/>
</dbReference>
<dbReference type="AlphaFoldDB" id="A0A813UFV9"/>
<sequence length="202" mass="23051">MPVPRKKPAAIFKILLIGDSAVGKTSLMFRYHEDKFIEKFTPTIGMDFVFKNITIQGQEISLQLWDTAGQERFLNITKNYYRNADAVVLVYDRTVSSSFKNISRWMKTIAEEAPEDILKVLVANKSDLHRLLVVSTQEGQDLAKQYGINFFETSAKLDINNVAEIFDYIAHELFERKKPRPVSGSGPIILDDQSQKSFFSCC</sequence>
<dbReference type="GO" id="GO:0003924">
    <property type="term" value="F:GTPase activity"/>
    <property type="evidence" value="ECO:0007669"/>
    <property type="project" value="InterPro"/>
</dbReference>
<evidence type="ECO:0000313" key="10">
    <source>
        <dbReference type="Proteomes" id="UP000663845"/>
    </source>
</evidence>
<dbReference type="InterPro" id="IPR050305">
    <property type="entry name" value="Small_GTPase_Rab"/>
</dbReference>
<comment type="similarity">
    <text evidence="1">Belongs to the small GTPase superfamily. Rab family.</text>
</comment>
<dbReference type="GO" id="GO:0005525">
    <property type="term" value="F:GTP binding"/>
    <property type="evidence" value="ECO:0007669"/>
    <property type="project" value="UniProtKB-KW"/>
</dbReference>
<evidence type="ECO:0000313" key="7">
    <source>
        <dbReference type="EMBL" id="CAF0827097.1"/>
    </source>
</evidence>
<evidence type="ECO:0000313" key="6">
    <source>
        <dbReference type="EMBL" id="CAF0773163.1"/>
    </source>
</evidence>
<dbReference type="Proteomes" id="UP000663845">
    <property type="component" value="Unassembled WGS sequence"/>
</dbReference>
<dbReference type="SUPFAM" id="SSF52540">
    <property type="entry name" value="P-loop containing nucleoside triphosphate hydrolases"/>
    <property type="match status" value="1"/>
</dbReference>
<evidence type="ECO:0000256" key="3">
    <source>
        <dbReference type="ARBA" id="ARBA00023134"/>
    </source>
</evidence>
<dbReference type="SMART" id="SM00173">
    <property type="entry name" value="RAS"/>
    <property type="match status" value="1"/>
</dbReference>
<evidence type="ECO:0000256" key="2">
    <source>
        <dbReference type="ARBA" id="ARBA00022741"/>
    </source>
</evidence>
<accession>A0A813UFV9</accession>
<dbReference type="EMBL" id="CAJOBB010000070">
    <property type="protein sequence ID" value="CAF3545151.1"/>
    <property type="molecule type" value="Genomic_DNA"/>
</dbReference>
<dbReference type="PROSITE" id="PS51421">
    <property type="entry name" value="RAS"/>
    <property type="match status" value="1"/>
</dbReference>
<dbReference type="InterPro" id="IPR005225">
    <property type="entry name" value="Small_GTP-bd"/>
</dbReference>
<keyword evidence="5" id="KW-0636">Prenylation</keyword>
<dbReference type="EMBL" id="CAJNOG010000042">
    <property type="protein sequence ID" value="CAF0827097.1"/>
    <property type="molecule type" value="Genomic_DNA"/>
</dbReference>
<evidence type="ECO:0000256" key="4">
    <source>
        <dbReference type="ARBA" id="ARBA00023288"/>
    </source>
</evidence>
<dbReference type="PRINTS" id="PR00449">
    <property type="entry name" value="RASTRNSFRMNG"/>
</dbReference>
<organism evidence="7 10">
    <name type="scientific">Adineta steineri</name>
    <dbReference type="NCBI Taxonomy" id="433720"/>
    <lineage>
        <taxon>Eukaryota</taxon>
        <taxon>Metazoa</taxon>
        <taxon>Spiralia</taxon>
        <taxon>Gnathifera</taxon>
        <taxon>Rotifera</taxon>
        <taxon>Eurotatoria</taxon>
        <taxon>Bdelloidea</taxon>
        <taxon>Adinetida</taxon>
        <taxon>Adinetidae</taxon>
        <taxon>Adineta</taxon>
    </lineage>
</organism>
<dbReference type="SMART" id="SM00176">
    <property type="entry name" value="RAN"/>
    <property type="match status" value="1"/>
</dbReference>
<evidence type="ECO:0000256" key="5">
    <source>
        <dbReference type="ARBA" id="ARBA00023289"/>
    </source>
</evidence>
<dbReference type="PROSITE" id="PS51420">
    <property type="entry name" value="RHO"/>
    <property type="match status" value="1"/>
</dbReference>
<evidence type="ECO:0000256" key="1">
    <source>
        <dbReference type="ARBA" id="ARBA00006270"/>
    </source>
</evidence>
<dbReference type="SMART" id="SM00174">
    <property type="entry name" value="RHO"/>
    <property type="match status" value="1"/>
</dbReference>
<dbReference type="SMART" id="SM00175">
    <property type="entry name" value="RAB"/>
    <property type="match status" value="1"/>
</dbReference>
<proteinExistence type="inferred from homology"/>
<dbReference type="NCBIfam" id="TIGR00231">
    <property type="entry name" value="small_GTP"/>
    <property type="match status" value="1"/>
</dbReference>
<dbReference type="FunFam" id="3.40.50.300:FF:001129">
    <property type="entry name" value="ras-related protein Rab-44 isoform X2"/>
    <property type="match status" value="1"/>
</dbReference>
<comment type="caution">
    <text evidence="7">The sequence shown here is derived from an EMBL/GenBank/DDBJ whole genome shotgun (WGS) entry which is preliminary data.</text>
</comment>
<evidence type="ECO:0000313" key="9">
    <source>
        <dbReference type="EMBL" id="CAF3558910.1"/>
    </source>
</evidence>
<keyword evidence="3" id="KW-0342">GTP-binding</keyword>
<reference evidence="7" key="1">
    <citation type="submission" date="2021-02" db="EMBL/GenBank/DDBJ databases">
        <authorList>
            <person name="Nowell W R."/>
        </authorList>
    </citation>
    <scope>NUCLEOTIDE SEQUENCE</scope>
</reference>
<evidence type="ECO:0000313" key="8">
    <source>
        <dbReference type="EMBL" id="CAF3545151.1"/>
    </source>
</evidence>
<dbReference type="Pfam" id="PF00071">
    <property type="entry name" value="Ras"/>
    <property type="match status" value="1"/>
</dbReference>
<name>A0A813UFV9_9BILA</name>
<dbReference type="InterPro" id="IPR001806">
    <property type="entry name" value="Small_GTPase"/>
</dbReference>
<dbReference type="Gene3D" id="3.40.50.300">
    <property type="entry name" value="P-loop containing nucleotide triphosphate hydrolases"/>
    <property type="match status" value="1"/>
</dbReference>
<dbReference type="PROSITE" id="PS51419">
    <property type="entry name" value="RAB"/>
    <property type="match status" value="1"/>
</dbReference>
<dbReference type="Proteomes" id="UP000663860">
    <property type="component" value="Unassembled WGS sequence"/>
</dbReference>
<protein>
    <submittedName>
        <fullName evidence="7">Uncharacterized protein</fullName>
    </submittedName>
</protein>